<accession>A0A433YB15</accession>
<dbReference type="GO" id="GO:0006282">
    <property type="term" value="P:regulation of DNA repair"/>
    <property type="evidence" value="ECO:0007669"/>
    <property type="project" value="UniProtKB-UniRule"/>
</dbReference>
<evidence type="ECO:0000259" key="6">
    <source>
        <dbReference type="Pfam" id="PF02631"/>
    </source>
</evidence>
<dbReference type="Pfam" id="PF21981">
    <property type="entry name" value="RecX_HTH3"/>
    <property type="match status" value="1"/>
</dbReference>
<comment type="subcellular location">
    <subcellularLocation>
        <location evidence="1 5">Cytoplasm</location>
    </subcellularLocation>
</comment>
<proteinExistence type="inferred from homology"/>
<dbReference type="InterPro" id="IPR053925">
    <property type="entry name" value="RecX_HTH_3rd"/>
</dbReference>
<evidence type="ECO:0000256" key="2">
    <source>
        <dbReference type="ARBA" id="ARBA00009695"/>
    </source>
</evidence>
<sequence length="225" mass="26204">MPDNVDLTITSVMLLKRPKFRYRIFFGQYALDVHEDVMIKYRMIQGAVFTKSDLEEVVSADERQRGYADALLYLSRKPRTSHEIGVRLGEKGWSKDTIEKVLERLIRERFVDDAAYAQEWAGQRVKNRGKGKMWIRHELRQKGVSKPLIEEALNEVSEEDEFDSALQIGVKKWKATKGEPLEKRRKTGTFLMRRGYSGGLVSRVISELSRRDGVNGEEDWEEEYN</sequence>
<evidence type="ECO:0000256" key="1">
    <source>
        <dbReference type="ARBA" id="ARBA00004496"/>
    </source>
</evidence>
<evidence type="ECO:0000313" key="10">
    <source>
        <dbReference type="Proteomes" id="UP000279446"/>
    </source>
</evidence>
<reference evidence="9 10" key="1">
    <citation type="submission" date="2018-12" db="EMBL/GenBank/DDBJ databases">
        <authorList>
            <person name="Sun L."/>
            <person name="Chen Z."/>
        </authorList>
    </citation>
    <scope>NUCLEOTIDE SEQUENCE [LARGE SCALE GENOMIC DNA]</scope>
    <source>
        <strain evidence="9 10">DSM 15890</strain>
    </source>
</reference>
<comment type="function">
    <text evidence="5">Modulates RecA activity.</text>
</comment>
<dbReference type="EMBL" id="RZNY01000006">
    <property type="protein sequence ID" value="RUT47048.1"/>
    <property type="molecule type" value="Genomic_DNA"/>
</dbReference>
<name>A0A433YB15_9BACL</name>
<dbReference type="HAMAP" id="MF_01114">
    <property type="entry name" value="RecX"/>
    <property type="match status" value="1"/>
</dbReference>
<comment type="similarity">
    <text evidence="2 5">Belongs to the RecX family.</text>
</comment>
<dbReference type="GO" id="GO:0005737">
    <property type="term" value="C:cytoplasm"/>
    <property type="evidence" value="ECO:0007669"/>
    <property type="project" value="UniProtKB-SubCell"/>
</dbReference>
<dbReference type="PANTHER" id="PTHR33602:SF1">
    <property type="entry name" value="REGULATORY PROTEIN RECX FAMILY PROTEIN"/>
    <property type="match status" value="1"/>
</dbReference>
<dbReference type="AlphaFoldDB" id="A0A433YB15"/>
<dbReference type="Pfam" id="PF21982">
    <property type="entry name" value="RecX_HTH1"/>
    <property type="match status" value="1"/>
</dbReference>
<evidence type="ECO:0000256" key="3">
    <source>
        <dbReference type="ARBA" id="ARBA00018111"/>
    </source>
</evidence>
<protein>
    <recommendedName>
        <fullName evidence="3 5">Regulatory protein RecX</fullName>
    </recommendedName>
</protein>
<dbReference type="PANTHER" id="PTHR33602">
    <property type="entry name" value="REGULATORY PROTEIN RECX FAMILY PROTEIN"/>
    <property type="match status" value="1"/>
</dbReference>
<evidence type="ECO:0000259" key="7">
    <source>
        <dbReference type="Pfam" id="PF21981"/>
    </source>
</evidence>
<dbReference type="InterPro" id="IPR003783">
    <property type="entry name" value="Regulatory_RecX"/>
</dbReference>
<organism evidence="9 10">
    <name type="scientific">Paenibacillus anaericanus</name>
    <dbReference type="NCBI Taxonomy" id="170367"/>
    <lineage>
        <taxon>Bacteria</taxon>
        <taxon>Bacillati</taxon>
        <taxon>Bacillota</taxon>
        <taxon>Bacilli</taxon>
        <taxon>Bacillales</taxon>
        <taxon>Paenibacillaceae</taxon>
        <taxon>Paenibacillus</taxon>
    </lineage>
</organism>
<dbReference type="InterPro" id="IPR053926">
    <property type="entry name" value="RecX_HTH_1st"/>
</dbReference>
<feature type="domain" description="RecX first three-helical" evidence="8">
    <location>
        <begin position="67"/>
        <end position="105"/>
    </location>
</feature>
<gene>
    <name evidence="5" type="primary">recX</name>
    <name evidence="9" type="ORF">EJP82_08985</name>
</gene>
<feature type="domain" description="RecX third three-helical" evidence="7">
    <location>
        <begin position="159"/>
        <end position="205"/>
    </location>
</feature>
<evidence type="ECO:0000259" key="8">
    <source>
        <dbReference type="Pfam" id="PF21982"/>
    </source>
</evidence>
<dbReference type="Gene3D" id="1.10.10.10">
    <property type="entry name" value="Winged helix-like DNA-binding domain superfamily/Winged helix DNA-binding domain"/>
    <property type="match status" value="3"/>
</dbReference>
<dbReference type="InterPro" id="IPR053924">
    <property type="entry name" value="RecX_HTH_2nd"/>
</dbReference>
<comment type="caution">
    <text evidence="9">The sequence shown here is derived from an EMBL/GenBank/DDBJ whole genome shotgun (WGS) entry which is preliminary data.</text>
</comment>
<evidence type="ECO:0000313" key="9">
    <source>
        <dbReference type="EMBL" id="RUT47048.1"/>
    </source>
</evidence>
<keyword evidence="4 5" id="KW-0963">Cytoplasm</keyword>
<evidence type="ECO:0000256" key="4">
    <source>
        <dbReference type="ARBA" id="ARBA00022490"/>
    </source>
</evidence>
<dbReference type="InterPro" id="IPR036388">
    <property type="entry name" value="WH-like_DNA-bd_sf"/>
</dbReference>
<dbReference type="Proteomes" id="UP000279446">
    <property type="component" value="Unassembled WGS sequence"/>
</dbReference>
<dbReference type="OrthoDB" id="5421057at2"/>
<evidence type="ECO:0000256" key="5">
    <source>
        <dbReference type="HAMAP-Rule" id="MF_01114"/>
    </source>
</evidence>
<dbReference type="Pfam" id="PF02631">
    <property type="entry name" value="RecX_HTH2"/>
    <property type="match status" value="1"/>
</dbReference>
<keyword evidence="10" id="KW-1185">Reference proteome</keyword>
<feature type="domain" description="RecX second three-helical" evidence="6">
    <location>
        <begin position="112"/>
        <end position="153"/>
    </location>
</feature>